<comment type="subcellular location">
    <subcellularLocation>
        <location evidence="1">Cell membrane</location>
        <topology evidence="1">Multi-pass membrane protein</topology>
    </subcellularLocation>
</comment>
<evidence type="ECO:0000256" key="3">
    <source>
        <dbReference type="ARBA" id="ARBA00022475"/>
    </source>
</evidence>
<sequence>MKRMQDWTWVLLRALGSVVILFALTRILGKKQISQLTFFEYVTGITLGEITGYLSTDIENNYFHGLVAMSVWFFLPFIAELLTLRSKKLREWFEGKGTIVIKEGKILEDNLKKERYTADELLEQLRTKSVFRVADVEFAMLESSGDLSVLLKKENQPLTPANMGIQVAPEEEPQTVIMDGNIMDEPLSTIGLNRGWLHTELEKIGIPLENVFLGQVDALKQLYVDLYDDQLNVPEPQNKAVLMATLKKCAADLELYALSVQNPEAKVMYGDCSERMSKVAKDMVPLLTR</sequence>
<evidence type="ECO:0000256" key="7">
    <source>
        <dbReference type="SAM" id="Phobius"/>
    </source>
</evidence>
<protein>
    <submittedName>
        <fullName evidence="9">Uncharacterized membrane protein YcaP (DUF421 family)</fullName>
    </submittedName>
</protein>
<feature type="transmembrane region" description="Helical" evidence="7">
    <location>
        <begin position="6"/>
        <end position="24"/>
    </location>
</feature>
<evidence type="ECO:0000313" key="10">
    <source>
        <dbReference type="Proteomes" id="UP000570361"/>
    </source>
</evidence>
<dbReference type="PANTHER" id="PTHR34582:SF7">
    <property type="entry name" value="UPF0702 TRANSMEMBRANE PROTEIN YDFS"/>
    <property type="match status" value="1"/>
</dbReference>
<evidence type="ECO:0000256" key="6">
    <source>
        <dbReference type="ARBA" id="ARBA00023136"/>
    </source>
</evidence>
<evidence type="ECO:0000259" key="8">
    <source>
        <dbReference type="Pfam" id="PF04239"/>
    </source>
</evidence>
<dbReference type="InterPro" id="IPR023090">
    <property type="entry name" value="UPF0702_alpha/beta_dom_sf"/>
</dbReference>
<feature type="transmembrane region" description="Helical" evidence="7">
    <location>
        <begin position="62"/>
        <end position="82"/>
    </location>
</feature>
<dbReference type="GO" id="GO:0005886">
    <property type="term" value="C:plasma membrane"/>
    <property type="evidence" value="ECO:0007669"/>
    <property type="project" value="UniProtKB-SubCell"/>
</dbReference>
<dbReference type="Pfam" id="PF07870">
    <property type="entry name" value="DUF1657"/>
    <property type="match status" value="1"/>
</dbReference>
<keyword evidence="6 7" id="KW-0472">Membrane</keyword>
<dbReference type="EMBL" id="JACHXK010000019">
    <property type="protein sequence ID" value="MBB3113491.1"/>
    <property type="molecule type" value="Genomic_DNA"/>
</dbReference>
<keyword evidence="5 7" id="KW-1133">Transmembrane helix</keyword>
<dbReference type="Gene3D" id="3.30.240.20">
    <property type="entry name" value="bsu07140 like domains"/>
    <property type="match status" value="2"/>
</dbReference>
<accession>A0A7W5B3X0</accession>
<dbReference type="Proteomes" id="UP000570361">
    <property type="component" value="Unassembled WGS sequence"/>
</dbReference>
<reference evidence="9 10" key="1">
    <citation type="submission" date="2020-08" db="EMBL/GenBank/DDBJ databases">
        <title>Genomic Encyclopedia of Type Strains, Phase III (KMG-III): the genomes of soil and plant-associated and newly described type strains.</title>
        <authorList>
            <person name="Whitman W."/>
        </authorList>
    </citation>
    <scope>NUCLEOTIDE SEQUENCE [LARGE SCALE GENOMIC DNA]</scope>
    <source>
        <strain evidence="9 10">CECT 5862</strain>
    </source>
</reference>
<dbReference type="AlphaFoldDB" id="A0A7W5B3X0"/>
<dbReference type="InterPro" id="IPR012452">
    <property type="entry name" value="DUF1657"/>
</dbReference>
<comment type="caution">
    <text evidence="9">The sequence shown here is derived from an EMBL/GenBank/DDBJ whole genome shotgun (WGS) entry which is preliminary data.</text>
</comment>
<dbReference type="PANTHER" id="PTHR34582">
    <property type="entry name" value="UPF0702 TRANSMEMBRANE PROTEIN YCAP"/>
    <property type="match status" value="1"/>
</dbReference>
<keyword evidence="4 7" id="KW-0812">Transmembrane</keyword>
<comment type="similarity">
    <text evidence="2">Belongs to the UPF0702 family.</text>
</comment>
<keyword evidence="10" id="KW-1185">Reference proteome</keyword>
<evidence type="ECO:0000256" key="5">
    <source>
        <dbReference type="ARBA" id="ARBA00022989"/>
    </source>
</evidence>
<evidence type="ECO:0000313" key="9">
    <source>
        <dbReference type="EMBL" id="MBB3113491.1"/>
    </source>
</evidence>
<evidence type="ECO:0000256" key="4">
    <source>
        <dbReference type="ARBA" id="ARBA00022692"/>
    </source>
</evidence>
<evidence type="ECO:0000256" key="1">
    <source>
        <dbReference type="ARBA" id="ARBA00004651"/>
    </source>
</evidence>
<evidence type="ECO:0000256" key="2">
    <source>
        <dbReference type="ARBA" id="ARBA00006448"/>
    </source>
</evidence>
<proteinExistence type="inferred from homology"/>
<gene>
    <name evidence="9" type="ORF">FHS18_005603</name>
</gene>
<keyword evidence="3" id="KW-1003">Cell membrane</keyword>
<organism evidence="9 10">
    <name type="scientific">Paenibacillus phyllosphaerae</name>
    <dbReference type="NCBI Taxonomy" id="274593"/>
    <lineage>
        <taxon>Bacteria</taxon>
        <taxon>Bacillati</taxon>
        <taxon>Bacillota</taxon>
        <taxon>Bacilli</taxon>
        <taxon>Bacillales</taxon>
        <taxon>Paenibacillaceae</taxon>
        <taxon>Paenibacillus</taxon>
    </lineage>
</organism>
<dbReference type="InterPro" id="IPR007353">
    <property type="entry name" value="DUF421"/>
</dbReference>
<feature type="domain" description="YetF C-terminal" evidence="8">
    <location>
        <begin position="85"/>
        <end position="217"/>
    </location>
</feature>
<dbReference type="Pfam" id="PF04239">
    <property type="entry name" value="DUF421"/>
    <property type="match status" value="1"/>
</dbReference>
<name>A0A7W5B3X0_9BACL</name>